<feature type="compositionally biased region" description="Polar residues" evidence="2">
    <location>
        <begin position="158"/>
        <end position="168"/>
    </location>
</feature>
<proteinExistence type="inferred from homology"/>
<evidence type="ECO:0000256" key="2">
    <source>
        <dbReference type="SAM" id="MobiDB-lite"/>
    </source>
</evidence>
<feature type="region of interest" description="Disordered" evidence="2">
    <location>
        <begin position="327"/>
        <end position="386"/>
    </location>
</feature>
<dbReference type="Proteomes" id="UP001235939">
    <property type="component" value="Chromosome 13"/>
</dbReference>
<dbReference type="InterPro" id="IPR027417">
    <property type="entry name" value="P-loop_NTPase"/>
</dbReference>
<accession>A0ABY6L6H6</accession>
<feature type="compositionally biased region" description="Polar residues" evidence="2">
    <location>
        <begin position="370"/>
        <end position="380"/>
    </location>
</feature>
<comment type="catalytic activity">
    <reaction evidence="1">
        <text>ATP + H2O = ADP + phosphate + H(+)</text>
        <dbReference type="Rhea" id="RHEA:13065"/>
        <dbReference type="ChEBI" id="CHEBI:15377"/>
        <dbReference type="ChEBI" id="CHEBI:15378"/>
        <dbReference type="ChEBI" id="CHEBI:30616"/>
        <dbReference type="ChEBI" id="CHEBI:43474"/>
        <dbReference type="ChEBI" id="CHEBI:456216"/>
        <dbReference type="EC" id="5.6.2.3"/>
    </reaction>
</comment>
<reference evidence="4 5" key="1">
    <citation type="submission" date="2022-01" db="EMBL/GenBank/DDBJ databases">
        <title>A chromosomal length assembly of Cordylochernes scorpioides.</title>
        <authorList>
            <person name="Zeh D."/>
            <person name="Zeh J."/>
        </authorList>
    </citation>
    <scope>NUCLEOTIDE SEQUENCE [LARGE SCALE GENOMIC DNA]</scope>
    <source>
        <strain evidence="4">IN4F17</strain>
        <tissue evidence="4">Whole Body</tissue>
    </source>
</reference>
<dbReference type="Pfam" id="PF05970">
    <property type="entry name" value="PIF1"/>
    <property type="match status" value="1"/>
</dbReference>
<keyword evidence="1" id="KW-0227">DNA damage</keyword>
<keyword evidence="1" id="KW-0067">ATP-binding</keyword>
<keyword evidence="1" id="KW-0233">DNA recombination</keyword>
<feature type="compositionally biased region" description="Low complexity" evidence="2">
    <location>
        <begin position="332"/>
        <end position="341"/>
    </location>
</feature>
<evidence type="ECO:0000313" key="5">
    <source>
        <dbReference type="Proteomes" id="UP001235939"/>
    </source>
</evidence>
<gene>
    <name evidence="4" type="ORF">LAZ67_13000475</name>
</gene>
<feature type="domain" description="DNA helicase Pif1-like DEAD-box helicase" evidence="3">
    <location>
        <begin position="449"/>
        <end position="557"/>
    </location>
</feature>
<dbReference type="PANTHER" id="PTHR46060:SF1">
    <property type="entry name" value="MARINER MOS1 TRANSPOSASE-LIKE PROTEIN"/>
    <property type="match status" value="1"/>
</dbReference>
<feature type="compositionally biased region" description="Polar residues" evidence="2">
    <location>
        <begin position="342"/>
        <end position="358"/>
    </location>
</feature>
<keyword evidence="1" id="KW-0347">Helicase</keyword>
<evidence type="ECO:0000313" key="4">
    <source>
        <dbReference type="EMBL" id="UYV75523.1"/>
    </source>
</evidence>
<organism evidence="4 5">
    <name type="scientific">Cordylochernes scorpioides</name>
    <dbReference type="NCBI Taxonomy" id="51811"/>
    <lineage>
        <taxon>Eukaryota</taxon>
        <taxon>Metazoa</taxon>
        <taxon>Ecdysozoa</taxon>
        <taxon>Arthropoda</taxon>
        <taxon>Chelicerata</taxon>
        <taxon>Arachnida</taxon>
        <taxon>Pseudoscorpiones</taxon>
        <taxon>Cheliferoidea</taxon>
        <taxon>Chernetidae</taxon>
        <taxon>Cordylochernes</taxon>
    </lineage>
</organism>
<dbReference type="PANTHER" id="PTHR46060">
    <property type="entry name" value="MARINER MOS1 TRANSPOSASE-LIKE PROTEIN"/>
    <property type="match status" value="1"/>
</dbReference>
<sequence>MAQVLKEDKKQESSKMETNEIRAVIKYIFKKGMSPKEIYEGRISTEDEHRPGRPVESVTQENIDKIHDLVMLDRRMTIRQIEETLGIPKPTVDRIMREPLGLRELSARWVPKLLTPDQKAVRRKLSSDNLVLFEADSEEFVTRFVTMDETWAHHFTPESKQQSMQWRHSGSPPPKKAKTVPSAGKIMQLREAIKENRRGKLSMMIVYHQDNAPSHRSLQAMAAIYDSGFELLPHAPYSPELAPSDSHLFPHLKKSLSGIHFRSDEERLAPGFYRRVKAKTFLQDDDVPIDDTTTKPLFTPQENDAKDIFSNLIIPFDMPRKRSAIGVRTPAARRMAARAARGQSSRTLENPQQSQARFQSDRLRHRVQRASETPQQSQTRQEADRLRHFRQRASTWADMLNAAFHYNPALNYEQFTFLQIGHMDKQCLHCTAFKYNGERPGMCYSAGKVGSTGDIALSTASSGIAATLLHGDRTAHSTFKLPLDLNRDEVPVCNLNADSAMGEVLRQCKFIVWDECTMAHRHALEAVDITLKDCRQDQRPMGDVVLLLAGDFRHILPNYP</sequence>
<comment type="cofactor">
    <cofactor evidence="1">
        <name>Mg(2+)</name>
        <dbReference type="ChEBI" id="CHEBI:18420"/>
    </cofactor>
</comment>
<dbReference type="InterPro" id="IPR010285">
    <property type="entry name" value="DNA_helicase_pif1-like_DEAD"/>
</dbReference>
<feature type="region of interest" description="Disordered" evidence="2">
    <location>
        <begin position="157"/>
        <end position="181"/>
    </location>
</feature>
<dbReference type="EMBL" id="CP092875">
    <property type="protein sequence ID" value="UYV75523.1"/>
    <property type="molecule type" value="Genomic_DNA"/>
</dbReference>
<evidence type="ECO:0000259" key="3">
    <source>
        <dbReference type="Pfam" id="PF05970"/>
    </source>
</evidence>
<evidence type="ECO:0000256" key="1">
    <source>
        <dbReference type="RuleBase" id="RU363044"/>
    </source>
</evidence>
<dbReference type="InterPro" id="IPR036397">
    <property type="entry name" value="RNaseH_sf"/>
</dbReference>
<keyword evidence="5" id="KW-1185">Reference proteome</keyword>
<dbReference type="Gene3D" id="3.40.50.300">
    <property type="entry name" value="P-loop containing nucleotide triphosphate hydrolases"/>
    <property type="match status" value="1"/>
</dbReference>
<keyword evidence="1" id="KW-0378">Hydrolase</keyword>
<name>A0ABY6L6H6_9ARAC</name>
<keyword evidence="1" id="KW-0234">DNA repair</keyword>
<comment type="similarity">
    <text evidence="1">Belongs to the helicase family.</text>
</comment>
<dbReference type="EC" id="5.6.2.3" evidence="1"/>
<protein>
    <recommendedName>
        <fullName evidence="1">ATP-dependent DNA helicase</fullName>
        <ecNumber evidence="1">5.6.2.3</ecNumber>
    </recommendedName>
</protein>
<keyword evidence="1" id="KW-0547">Nucleotide-binding</keyword>
<dbReference type="Gene3D" id="3.30.420.10">
    <property type="entry name" value="Ribonuclease H-like superfamily/Ribonuclease H"/>
    <property type="match status" value="1"/>
</dbReference>
<dbReference type="InterPro" id="IPR052709">
    <property type="entry name" value="Transposase-MT_Hybrid"/>
</dbReference>